<gene>
    <name evidence="3" type="ORF">SVXNc_0235</name>
</gene>
<dbReference type="InterPro" id="IPR001845">
    <property type="entry name" value="HTH_ArsR_DNA-bd_dom"/>
</dbReference>
<name>A0ABY8CDG0_9ARCH</name>
<evidence type="ECO:0000256" key="1">
    <source>
        <dbReference type="SAM" id="Phobius"/>
    </source>
</evidence>
<dbReference type="InterPro" id="IPR055767">
    <property type="entry name" value="DUF7343"/>
</dbReference>
<dbReference type="RefSeq" id="WP_347722134.1">
    <property type="nucleotide sequence ID" value="NZ_CP104395.1"/>
</dbReference>
<dbReference type="Pfam" id="PF24034">
    <property type="entry name" value="DUF7343"/>
    <property type="match status" value="1"/>
</dbReference>
<proteinExistence type="predicted"/>
<keyword evidence="1" id="KW-0812">Transmembrane</keyword>
<dbReference type="EMBL" id="CP104395">
    <property type="protein sequence ID" value="WEL19263.1"/>
    <property type="molecule type" value="Genomic_DNA"/>
</dbReference>
<dbReference type="InterPro" id="IPR036388">
    <property type="entry name" value="WH-like_DNA-bd_sf"/>
</dbReference>
<keyword evidence="4" id="KW-1185">Reference proteome</keyword>
<dbReference type="InterPro" id="IPR036390">
    <property type="entry name" value="WH_DNA-bd_sf"/>
</dbReference>
<evidence type="ECO:0000313" key="3">
    <source>
        <dbReference type="EMBL" id="WEL19263.1"/>
    </source>
</evidence>
<organism evidence="3 4">
    <name type="scientific">Candidatus Nanohalococcus occultus</name>
    <dbReference type="NCBI Taxonomy" id="2978047"/>
    <lineage>
        <taxon>Archaea</taxon>
        <taxon>Candidatus Nanohalarchaeota</taxon>
        <taxon>Candidatus Nanohalarchaeota incertae sedis</taxon>
        <taxon>Candidatus Nanohalococcus</taxon>
    </lineage>
</organism>
<evidence type="ECO:0000313" key="4">
    <source>
        <dbReference type="Proteomes" id="UP001218034"/>
    </source>
</evidence>
<evidence type="ECO:0000259" key="2">
    <source>
        <dbReference type="PROSITE" id="PS50987"/>
    </source>
</evidence>
<dbReference type="GeneID" id="90589670"/>
<dbReference type="SUPFAM" id="SSF46785">
    <property type="entry name" value="Winged helix' DNA-binding domain"/>
    <property type="match status" value="1"/>
</dbReference>
<accession>A0ABY8CDG0</accession>
<protein>
    <submittedName>
        <fullName evidence="3">Transcriptional regulator</fullName>
    </submittedName>
</protein>
<keyword evidence="1" id="KW-1133">Transmembrane helix</keyword>
<feature type="transmembrane region" description="Helical" evidence="1">
    <location>
        <begin position="191"/>
        <end position="212"/>
    </location>
</feature>
<dbReference type="Proteomes" id="UP001218034">
    <property type="component" value="Chromosome"/>
</dbReference>
<dbReference type="PROSITE" id="PS50987">
    <property type="entry name" value="HTH_ARSR_2"/>
    <property type="match status" value="1"/>
</dbReference>
<sequence length="293" mass="32782">MRKLFVAVVLTLLVSSATATTIGTEAVSVDLESSEVNIELHVEELTSSRLTYFTYKEIEDLSVTVDGKELDCQVYSSESNNQISCETSAKNNFTAHISYSSPDLVRYNGNTREFSLEENFIRPTRNYTLTVLLPRGDILAPSDGNASVQPSNAEISTDGQRISVKWSENPELGTSSDHKITYQGTQGGNRILELLGALVVISLILLAGYFGIRKLREEDLDSVYEKLEDDEREVIELLRDNEGSMLQKDLVSQMDYSKAKISGTVSSLVEKEVVRKEKEGRSNRVSIRKNYRF</sequence>
<keyword evidence="1" id="KW-0472">Membrane</keyword>
<dbReference type="Gene3D" id="1.10.10.10">
    <property type="entry name" value="Winged helix-like DNA-binding domain superfamily/Winged helix DNA-binding domain"/>
    <property type="match status" value="1"/>
</dbReference>
<reference evidence="3 4" key="1">
    <citation type="submission" date="2022-09" db="EMBL/GenBank/DDBJ databases">
        <title>Xylan utilization by haloarchaea-nanohaloarchaea associations.</title>
        <authorList>
            <person name="Yakimov M."/>
        </authorList>
    </citation>
    <scope>NUCLEOTIDE SEQUENCE [LARGE SCALE GENOMIC DNA]</scope>
    <source>
        <strain evidence="3 4">SVXNc</strain>
    </source>
</reference>
<feature type="domain" description="HTH arsR-type" evidence="2">
    <location>
        <begin position="212"/>
        <end position="293"/>
    </location>
</feature>